<evidence type="ECO:0008006" key="4">
    <source>
        <dbReference type="Google" id="ProtNLM"/>
    </source>
</evidence>
<dbReference type="STRING" id="1299341.SAMN05444005_101609"/>
<feature type="transmembrane region" description="Helical" evidence="1">
    <location>
        <begin position="163"/>
        <end position="182"/>
    </location>
</feature>
<evidence type="ECO:0000313" key="3">
    <source>
        <dbReference type="Proteomes" id="UP000198648"/>
    </source>
</evidence>
<accession>A0A1H8ZBF8</accession>
<dbReference type="AlphaFoldDB" id="A0A1H8ZBF8"/>
<proteinExistence type="predicted"/>
<gene>
    <name evidence="2" type="ORF">SAMN05444005_101609</name>
</gene>
<feature type="transmembrane region" description="Helical" evidence="1">
    <location>
        <begin position="226"/>
        <end position="243"/>
    </location>
</feature>
<keyword evidence="1" id="KW-0472">Membrane</keyword>
<name>A0A1H8ZBF8_9FLAO</name>
<sequence>MSKAVLRDKNTCENCGNVVDVRFCSYCGQENVETKKSFHYLFTHFIEDLVHYDNGFWKAIKHLLFSPYILTIEYLKGKRKKYVAPVKLFIFMNFLCFFLTGMLSYETSSVLKVNETPNKPNEIQVDQDAISNANFFTKKISDLDKKYTTQEIFEKIGEKIKYYFPKVVFAYMPLFAFFLWLFHNKKKWWYFDHGIFTFHFFSSVMLLISIHAIVDFLLFKLGLSTIQDLLNFALVVYIIYLFYKSHKQLFYETKMMSFFKASAILFVNSITMAIFALLLLIISIMYIK</sequence>
<dbReference type="InterPro" id="IPR022134">
    <property type="entry name" value="DUF3667"/>
</dbReference>
<dbReference type="RefSeq" id="WP_091464937.1">
    <property type="nucleotide sequence ID" value="NZ_FOEI01000001.1"/>
</dbReference>
<keyword evidence="1" id="KW-0812">Transmembrane</keyword>
<dbReference type="Pfam" id="PF12412">
    <property type="entry name" value="DUF3667"/>
    <property type="match status" value="1"/>
</dbReference>
<feature type="transmembrane region" description="Helical" evidence="1">
    <location>
        <begin position="86"/>
        <end position="105"/>
    </location>
</feature>
<keyword evidence="3" id="KW-1185">Reference proteome</keyword>
<organism evidence="2 3">
    <name type="scientific">Flavobacterium urocaniciphilum</name>
    <dbReference type="NCBI Taxonomy" id="1299341"/>
    <lineage>
        <taxon>Bacteria</taxon>
        <taxon>Pseudomonadati</taxon>
        <taxon>Bacteroidota</taxon>
        <taxon>Flavobacteriia</taxon>
        <taxon>Flavobacteriales</taxon>
        <taxon>Flavobacteriaceae</taxon>
        <taxon>Flavobacterium</taxon>
    </lineage>
</organism>
<dbReference type="OrthoDB" id="675873at2"/>
<feature type="transmembrane region" description="Helical" evidence="1">
    <location>
        <begin position="264"/>
        <end position="287"/>
    </location>
</feature>
<feature type="transmembrane region" description="Helical" evidence="1">
    <location>
        <begin position="194"/>
        <end position="214"/>
    </location>
</feature>
<evidence type="ECO:0000256" key="1">
    <source>
        <dbReference type="SAM" id="Phobius"/>
    </source>
</evidence>
<evidence type="ECO:0000313" key="2">
    <source>
        <dbReference type="EMBL" id="SEP61765.1"/>
    </source>
</evidence>
<keyword evidence="1" id="KW-1133">Transmembrane helix</keyword>
<protein>
    <recommendedName>
        <fullName evidence="4">DUF3667 domain-containing protein</fullName>
    </recommendedName>
</protein>
<dbReference type="EMBL" id="FOEI01000001">
    <property type="protein sequence ID" value="SEP61765.1"/>
    <property type="molecule type" value="Genomic_DNA"/>
</dbReference>
<dbReference type="Proteomes" id="UP000198648">
    <property type="component" value="Unassembled WGS sequence"/>
</dbReference>
<reference evidence="2 3" key="1">
    <citation type="submission" date="2016-10" db="EMBL/GenBank/DDBJ databases">
        <authorList>
            <person name="de Groot N.N."/>
        </authorList>
    </citation>
    <scope>NUCLEOTIDE SEQUENCE [LARGE SCALE GENOMIC DNA]</scope>
    <source>
        <strain evidence="2 3">DSM 27078</strain>
    </source>
</reference>